<dbReference type="GO" id="GO:0004497">
    <property type="term" value="F:monooxygenase activity"/>
    <property type="evidence" value="ECO:0007669"/>
    <property type="project" value="UniProtKB-KW"/>
</dbReference>
<accession>A0A853C0Y9</accession>
<comment type="caution">
    <text evidence="3">The sequence shown here is derived from an EMBL/GenBank/DDBJ whole genome shotgun (WGS) entry which is preliminary data.</text>
</comment>
<dbReference type="Proteomes" id="UP000530424">
    <property type="component" value="Unassembled WGS sequence"/>
</dbReference>
<dbReference type="GO" id="GO:0016705">
    <property type="term" value="F:oxidoreductase activity, acting on paired donors, with incorporation or reduction of molecular oxygen"/>
    <property type="evidence" value="ECO:0007669"/>
    <property type="project" value="InterPro"/>
</dbReference>
<dbReference type="InterPro" id="IPR011251">
    <property type="entry name" value="Luciferase-like_dom"/>
</dbReference>
<evidence type="ECO:0000313" key="3">
    <source>
        <dbReference type="EMBL" id="NYJ00686.1"/>
    </source>
</evidence>
<dbReference type="Pfam" id="PF00296">
    <property type="entry name" value="Bac_luciferase"/>
    <property type="match status" value="1"/>
</dbReference>
<dbReference type="Gene3D" id="3.20.20.30">
    <property type="entry name" value="Luciferase-like domain"/>
    <property type="match status" value="1"/>
</dbReference>
<dbReference type="CDD" id="cd01097">
    <property type="entry name" value="Tetrahydromethanopterin_reductase"/>
    <property type="match status" value="1"/>
</dbReference>
<evidence type="ECO:0000313" key="4">
    <source>
        <dbReference type="Proteomes" id="UP000530424"/>
    </source>
</evidence>
<protein>
    <submittedName>
        <fullName evidence="3">Alkanesulfonate monooxygenase SsuD/methylene tetrahydromethanopterin reductase-like flavin-dependent oxidoreductase (Luciferase family)</fullName>
    </submittedName>
</protein>
<keyword evidence="4" id="KW-1185">Reference proteome</keyword>
<evidence type="ECO:0000256" key="1">
    <source>
        <dbReference type="ARBA" id="ARBA00023002"/>
    </source>
</evidence>
<dbReference type="EMBL" id="JACCFP010000001">
    <property type="protein sequence ID" value="NYJ00686.1"/>
    <property type="molecule type" value="Genomic_DNA"/>
</dbReference>
<dbReference type="AlphaFoldDB" id="A0A853C0Y9"/>
<dbReference type="RefSeq" id="WP_179667239.1">
    <property type="nucleotide sequence ID" value="NZ_JACCFP010000001.1"/>
</dbReference>
<evidence type="ECO:0000259" key="2">
    <source>
        <dbReference type="Pfam" id="PF00296"/>
    </source>
</evidence>
<dbReference type="PANTHER" id="PTHR43244:SF1">
    <property type="entry name" value="5,10-METHYLENETETRAHYDROMETHANOPTERIN REDUCTASE"/>
    <property type="match status" value="1"/>
</dbReference>
<sequence length="328" mass="34619">MVDLHQIGIVFGSLTPPEALPSGARLAEELGFGELWFSEDCFFTGGMSGLTQLLSSTSSIPAGLGLASVMTRHPAVLAMELAGIARLHPGRTRAAIGLGNRHWLEQMGLLPDRPLTTVAETYDAVGRLLRGDAVDTPTSQHHFDDIALAFPPQSPPELWIGAVNERALRLAGARADGVLLSVLASPTYVRWAKRVIASGAQEAGRPVPRVTAFALAAVDDEERRAVDAVRDAVGFFVGAEAHTALVTRSSLASEIAERRATGGAYAVPDHWVRDLAVAGDPDTVTERIGALLDAGADSVGLWLFPPERLSVTMRQLSDSLAGPAVAEG</sequence>
<dbReference type="InterPro" id="IPR036661">
    <property type="entry name" value="Luciferase-like_sf"/>
</dbReference>
<keyword evidence="3" id="KW-0503">Monooxygenase</keyword>
<reference evidence="3 4" key="1">
    <citation type="submission" date="2020-07" db="EMBL/GenBank/DDBJ databases">
        <title>Sequencing the genomes of 1000 actinobacteria strains.</title>
        <authorList>
            <person name="Klenk H.-P."/>
        </authorList>
    </citation>
    <scope>NUCLEOTIDE SEQUENCE [LARGE SCALE GENOMIC DNA]</scope>
    <source>
        <strain evidence="3 4">DSM 103833</strain>
    </source>
</reference>
<feature type="domain" description="Luciferase-like" evidence="2">
    <location>
        <begin position="22"/>
        <end position="297"/>
    </location>
</feature>
<dbReference type="PANTHER" id="PTHR43244">
    <property type="match status" value="1"/>
</dbReference>
<name>A0A853C0Y9_9ACTN</name>
<proteinExistence type="predicted"/>
<organism evidence="3 4">
    <name type="scientific">Nocardioides thalensis</name>
    <dbReference type="NCBI Taxonomy" id="1914755"/>
    <lineage>
        <taxon>Bacteria</taxon>
        <taxon>Bacillati</taxon>
        <taxon>Actinomycetota</taxon>
        <taxon>Actinomycetes</taxon>
        <taxon>Propionibacteriales</taxon>
        <taxon>Nocardioidaceae</taxon>
        <taxon>Nocardioides</taxon>
    </lineage>
</organism>
<gene>
    <name evidence="3" type="ORF">HNR19_001384</name>
</gene>
<keyword evidence="1" id="KW-0560">Oxidoreductase</keyword>
<dbReference type="InterPro" id="IPR050564">
    <property type="entry name" value="F420-G6PD/mer"/>
</dbReference>
<dbReference type="SUPFAM" id="SSF51679">
    <property type="entry name" value="Bacterial luciferase-like"/>
    <property type="match status" value="1"/>
</dbReference>